<name>D2C029_DICZ5</name>
<accession>D2C029</accession>
<gene>
    <name evidence="5" type="ordered locus">Dd586_2083</name>
</gene>
<dbReference type="InterPro" id="IPR036381">
    <property type="entry name" value="Tus_dom1"/>
</dbReference>
<dbReference type="HOGENOM" id="CLU_078181_0_0_6"/>
<proteinExistence type="predicted"/>
<sequence length="313" mass="36088">MMLKIMPAYDLIERMNRCFTSLEAHLVEMHQLFLTFNFTGGRLFTLPPIEKGTEHDPVTHIQVMSVTGIEARDIGLQHFRHLFIHHYAETISSKAAIRLPGVLCFRVNNAESRQARQLVTNINARKKELEQIITVESGLEPEQRFDFVHAHLKGLITLSAYRTITLLLDPASVRFGWANKNIINNITRDALLEKLEKSLQAGRSQAPYSKEQWASLLEQEIRDVKRLPEQALLKIKRPVKVQPIARVWYQEQQKQVQHPCPSPLLVLCHQDTMPVMGDLNDYDADNIQHRHRPKAKPLRLLIPRLHLYTDDGA</sequence>
<dbReference type="GO" id="GO:0003677">
    <property type="term" value="F:DNA binding"/>
    <property type="evidence" value="ECO:0007669"/>
    <property type="project" value="UniProtKB-UniRule"/>
</dbReference>
<keyword evidence="1" id="KW-0963">Cytoplasm</keyword>
<dbReference type="EMBL" id="CP001836">
    <property type="protein sequence ID" value="ACZ76938.1"/>
    <property type="molecule type" value="Genomic_DNA"/>
</dbReference>
<evidence type="ECO:0000256" key="2">
    <source>
        <dbReference type="ARBA" id="ARBA00022705"/>
    </source>
</evidence>
<evidence type="ECO:0000256" key="3">
    <source>
        <dbReference type="ARBA" id="ARBA00023125"/>
    </source>
</evidence>
<dbReference type="InterPro" id="IPR036384">
    <property type="entry name" value="Tus_sf"/>
</dbReference>
<dbReference type="KEGG" id="ddc:Dd586_2083"/>
<dbReference type="Proteomes" id="UP000001446">
    <property type="component" value="Chromosome"/>
</dbReference>
<dbReference type="STRING" id="590409.Dd586_2083"/>
<keyword evidence="3" id="KW-0238">DNA-binding</keyword>
<organism evidence="5 6">
    <name type="scientific">Dickeya zeae (strain Ech586)</name>
    <name type="common">Dickeya dadantii (strain Ech586)</name>
    <dbReference type="NCBI Taxonomy" id="590409"/>
    <lineage>
        <taxon>Bacteria</taxon>
        <taxon>Pseudomonadati</taxon>
        <taxon>Pseudomonadota</taxon>
        <taxon>Gammaproteobacteria</taxon>
        <taxon>Enterobacterales</taxon>
        <taxon>Pectobacteriaceae</taxon>
        <taxon>Dickeya</taxon>
        <taxon>Dickeya parazeae</taxon>
    </lineage>
</organism>
<evidence type="ECO:0000256" key="1">
    <source>
        <dbReference type="ARBA" id="ARBA00022490"/>
    </source>
</evidence>
<dbReference type="Pfam" id="PF05472">
    <property type="entry name" value="Ter"/>
    <property type="match status" value="1"/>
</dbReference>
<dbReference type="SUPFAM" id="SSF56596">
    <property type="entry name" value="Replication terminator protein (Tus)"/>
    <property type="match status" value="1"/>
</dbReference>
<dbReference type="NCBIfam" id="TIGR02648">
    <property type="entry name" value="rep_term_tus"/>
    <property type="match status" value="1"/>
</dbReference>
<evidence type="ECO:0000313" key="5">
    <source>
        <dbReference type="EMBL" id="ACZ76938.1"/>
    </source>
</evidence>
<dbReference type="GO" id="GO:0006274">
    <property type="term" value="P:DNA replication termination"/>
    <property type="evidence" value="ECO:0007669"/>
    <property type="project" value="UniProtKB-UniRule"/>
</dbReference>
<dbReference type="InterPro" id="IPR008865">
    <property type="entry name" value="DNA_replication_term_site-bd"/>
</dbReference>
<reference evidence="5" key="1">
    <citation type="submission" date="2009-12" db="EMBL/GenBank/DDBJ databases">
        <title>Complete sequence of Dickeya dadantii Ech586.</title>
        <authorList>
            <consortium name="US DOE Joint Genome Institute"/>
            <person name="Lucas S."/>
            <person name="Copeland A."/>
            <person name="Lapidus A."/>
            <person name="Glavina del Rio T."/>
            <person name="Tice H."/>
            <person name="Bruce D."/>
            <person name="Goodwin L."/>
            <person name="Pitluck S."/>
            <person name="Munk A.C."/>
            <person name="Brettin T."/>
            <person name="Detter J.C."/>
            <person name="Han C."/>
            <person name="Tapia R."/>
            <person name="Larimer F."/>
            <person name="Land M."/>
            <person name="Hauser L."/>
            <person name="Kyrpides N."/>
            <person name="Mikhailova N."/>
            <person name="Balakrishnan V."/>
            <person name="Glasner J."/>
            <person name="Perna N.T."/>
        </authorList>
    </citation>
    <scope>NUCLEOTIDE SEQUENCE [LARGE SCALE GENOMIC DNA]</scope>
    <source>
        <strain evidence="5">Ech586</strain>
    </source>
</reference>
<dbReference type="Gene3D" id="3.30.54.10">
    <property type="match status" value="1"/>
</dbReference>
<evidence type="ECO:0000256" key="4">
    <source>
        <dbReference type="NCBIfam" id="TIGR02648"/>
    </source>
</evidence>
<protein>
    <recommendedName>
        <fullName evidence="4">DNA replication terminus site-binding protein</fullName>
    </recommendedName>
</protein>
<keyword evidence="2" id="KW-0235">DNA replication</keyword>
<dbReference type="Gene3D" id="3.50.14.10">
    <property type="entry name" value="Replication terminator Tus, domain 1 superfamily/Replication terminator Tus"/>
    <property type="match status" value="1"/>
</dbReference>
<keyword evidence="6" id="KW-1185">Reference proteome</keyword>
<dbReference type="GO" id="GO:0005737">
    <property type="term" value="C:cytoplasm"/>
    <property type="evidence" value="ECO:0007669"/>
    <property type="project" value="InterPro"/>
</dbReference>
<evidence type="ECO:0000313" key="6">
    <source>
        <dbReference type="Proteomes" id="UP000001446"/>
    </source>
</evidence>
<dbReference type="eggNOG" id="ENOG502Z895">
    <property type="taxonomic scope" value="Bacteria"/>
</dbReference>
<dbReference type="AlphaFoldDB" id="D2C029"/>